<evidence type="ECO:0000256" key="6">
    <source>
        <dbReference type="SAM" id="Phobius"/>
    </source>
</evidence>
<dbReference type="Gene3D" id="1.20.1720.10">
    <property type="entry name" value="Multidrug resistance protein D"/>
    <property type="match status" value="1"/>
</dbReference>
<feature type="transmembrane region" description="Helical" evidence="6">
    <location>
        <begin position="337"/>
        <end position="358"/>
    </location>
</feature>
<feature type="transmembrane region" description="Helical" evidence="6">
    <location>
        <begin position="266"/>
        <end position="284"/>
    </location>
</feature>
<reference evidence="8 9" key="1">
    <citation type="submission" date="2019-10" db="EMBL/GenBank/DDBJ databases">
        <authorList>
            <person name="Palmer J.M."/>
        </authorList>
    </citation>
    <scope>NUCLEOTIDE SEQUENCE [LARGE SCALE GENOMIC DNA]</scope>
    <source>
        <strain evidence="8 9">TWF730</strain>
    </source>
</reference>
<dbReference type="InterPro" id="IPR011701">
    <property type="entry name" value="MFS"/>
</dbReference>
<organism evidence="8 9">
    <name type="scientific">Orbilia blumenaviensis</name>
    <dbReference type="NCBI Taxonomy" id="1796055"/>
    <lineage>
        <taxon>Eukaryota</taxon>
        <taxon>Fungi</taxon>
        <taxon>Dikarya</taxon>
        <taxon>Ascomycota</taxon>
        <taxon>Pezizomycotina</taxon>
        <taxon>Orbiliomycetes</taxon>
        <taxon>Orbiliales</taxon>
        <taxon>Orbiliaceae</taxon>
        <taxon>Orbilia</taxon>
    </lineage>
</organism>
<feature type="transmembrane region" description="Helical" evidence="6">
    <location>
        <begin position="296"/>
        <end position="316"/>
    </location>
</feature>
<keyword evidence="2 6" id="KW-0812">Transmembrane</keyword>
<dbReference type="InterPro" id="IPR020846">
    <property type="entry name" value="MFS_dom"/>
</dbReference>
<dbReference type="EMBL" id="JAVHNS010000003">
    <property type="protein sequence ID" value="KAK6360087.1"/>
    <property type="molecule type" value="Genomic_DNA"/>
</dbReference>
<dbReference type="Proteomes" id="UP001373714">
    <property type="component" value="Unassembled WGS sequence"/>
</dbReference>
<feature type="transmembrane region" description="Helical" evidence="6">
    <location>
        <begin position="532"/>
        <end position="552"/>
    </location>
</feature>
<evidence type="ECO:0000313" key="8">
    <source>
        <dbReference type="EMBL" id="KAK6360087.1"/>
    </source>
</evidence>
<evidence type="ECO:0000256" key="1">
    <source>
        <dbReference type="ARBA" id="ARBA00004141"/>
    </source>
</evidence>
<keyword evidence="3 6" id="KW-1133">Transmembrane helix</keyword>
<dbReference type="PANTHER" id="PTHR23501">
    <property type="entry name" value="MAJOR FACILITATOR SUPERFAMILY"/>
    <property type="match status" value="1"/>
</dbReference>
<dbReference type="FunFam" id="1.20.1720.10:FF:000012">
    <property type="entry name" value="MFS toxin efflux pump (AflT)"/>
    <property type="match status" value="1"/>
</dbReference>
<sequence length="576" mass="61893">MASTLSSHTDANTITEQMGTSGSEKQSIELKNVHNMESAHVDNEKSGDLALEPVYTTEETHVYPTGTVLFSIIVALVLAIFLVALDRTIISTAIPQITNEFNSLGDVGWYGSAYLITGCGFMPLSGKIYTFYPTKWVFLAQIVFFEIGSALCGWAPNSTSFIVGRAIAGAGSSGIFTGAIVMLTDAVPLHKRSTFMGAFGGVFGVSGVVGPIMGGAFAQHATWRWSFWINLPVGAVAFLIILLIIDAHPVQKKLTIMERIKQLDPIGTAIFLPSMICLLLALQWGGTEYAWSDGRIIALLVIFSVTIIIFVGVQIWKQEDATIPPRIVSQRSIAFGMWFAFCAGGGMMLFIYYLPIWFQAIQGVNATDSGIRLIPTVLSLVVGTMISGGVVRAFGYYTPFMILGSVVMSIGSGLLTTITPSAGAGKWVGFQVLYGLGLGFGMQQPAIAAQAVLERKDVPIGTSMVMFCQILGGAIFIAVGQSNFVNKLVKGMVQINADGFDASKVIHTGATHLKEVVSPEYLPQVWQVYNTAIVNVFYVAVALCCASLIGALGMEWVSTRKHVDAPKSKEEGEQKV</sequence>
<name>A0AAV9VDQ1_9PEZI</name>
<dbReference type="AlphaFoldDB" id="A0AAV9VDQ1"/>
<feature type="region of interest" description="Disordered" evidence="5">
    <location>
        <begin position="1"/>
        <end position="25"/>
    </location>
</feature>
<evidence type="ECO:0000313" key="9">
    <source>
        <dbReference type="Proteomes" id="UP001373714"/>
    </source>
</evidence>
<feature type="transmembrane region" description="Helical" evidence="6">
    <location>
        <begin position="136"/>
        <end position="156"/>
    </location>
</feature>
<dbReference type="PROSITE" id="PS50850">
    <property type="entry name" value="MFS"/>
    <property type="match status" value="1"/>
</dbReference>
<dbReference type="Pfam" id="PF07690">
    <property type="entry name" value="MFS_1"/>
    <property type="match status" value="1"/>
</dbReference>
<evidence type="ECO:0000256" key="4">
    <source>
        <dbReference type="ARBA" id="ARBA00023136"/>
    </source>
</evidence>
<feature type="domain" description="Major facilitator superfamily (MFS) profile" evidence="7">
    <location>
        <begin position="72"/>
        <end position="576"/>
    </location>
</feature>
<feature type="transmembrane region" description="Helical" evidence="6">
    <location>
        <begin position="370"/>
        <end position="391"/>
    </location>
</feature>
<dbReference type="CDD" id="cd17502">
    <property type="entry name" value="MFS_Azr1_MDR_like"/>
    <property type="match status" value="1"/>
</dbReference>
<comment type="caution">
    <text evidence="8">The sequence shown here is derived from an EMBL/GenBank/DDBJ whole genome shotgun (WGS) entry which is preliminary data.</text>
</comment>
<protein>
    <recommendedName>
        <fullName evidence="7">Major facilitator superfamily (MFS) profile domain-containing protein</fullName>
    </recommendedName>
</protein>
<feature type="transmembrane region" description="Helical" evidence="6">
    <location>
        <begin position="195"/>
        <end position="219"/>
    </location>
</feature>
<feature type="transmembrane region" description="Helical" evidence="6">
    <location>
        <begin position="460"/>
        <end position="479"/>
    </location>
</feature>
<dbReference type="Gene3D" id="1.20.1250.20">
    <property type="entry name" value="MFS general substrate transporter like domains"/>
    <property type="match status" value="1"/>
</dbReference>
<keyword evidence="4 6" id="KW-0472">Membrane</keyword>
<gene>
    <name evidence="8" type="ORF">TWF730_006241</name>
</gene>
<evidence type="ECO:0000256" key="5">
    <source>
        <dbReference type="SAM" id="MobiDB-lite"/>
    </source>
</evidence>
<dbReference type="PANTHER" id="PTHR23501:SF201">
    <property type="entry name" value="MFS AFLATOXIN EFFLUX PUMP"/>
    <property type="match status" value="1"/>
</dbReference>
<feature type="transmembrane region" description="Helical" evidence="6">
    <location>
        <begin position="162"/>
        <end position="183"/>
    </location>
</feature>
<keyword evidence="9" id="KW-1185">Reference proteome</keyword>
<dbReference type="SUPFAM" id="SSF103473">
    <property type="entry name" value="MFS general substrate transporter"/>
    <property type="match status" value="1"/>
</dbReference>
<evidence type="ECO:0000256" key="3">
    <source>
        <dbReference type="ARBA" id="ARBA00022989"/>
    </source>
</evidence>
<proteinExistence type="predicted"/>
<feature type="transmembrane region" description="Helical" evidence="6">
    <location>
        <begin position="225"/>
        <end position="245"/>
    </location>
</feature>
<accession>A0AAV9VDQ1</accession>
<comment type="subcellular location">
    <subcellularLocation>
        <location evidence="1">Membrane</location>
        <topology evidence="1">Multi-pass membrane protein</topology>
    </subcellularLocation>
</comment>
<evidence type="ECO:0000256" key="2">
    <source>
        <dbReference type="ARBA" id="ARBA00022692"/>
    </source>
</evidence>
<dbReference type="GO" id="GO:0005886">
    <property type="term" value="C:plasma membrane"/>
    <property type="evidence" value="ECO:0007669"/>
    <property type="project" value="TreeGrafter"/>
</dbReference>
<evidence type="ECO:0000259" key="7">
    <source>
        <dbReference type="PROSITE" id="PS50850"/>
    </source>
</evidence>
<dbReference type="InterPro" id="IPR036259">
    <property type="entry name" value="MFS_trans_sf"/>
</dbReference>
<dbReference type="FunFam" id="1.20.1250.20:FF:000196">
    <property type="entry name" value="MFS toxin efflux pump (AflT)"/>
    <property type="match status" value="1"/>
</dbReference>
<feature type="transmembrane region" description="Helical" evidence="6">
    <location>
        <begin position="62"/>
        <end position="85"/>
    </location>
</feature>
<dbReference type="GO" id="GO:0022857">
    <property type="term" value="F:transmembrane transporter activity"/>
    <property type="evidence" value="ECO:0007669"/>
    <property type="project" value="InterPro"/>
</dbReference>
<feature type="transmembrane region" description="Helical" evidence="6">
    <location>
        <begin position="400"/>
        <end position="420"/>
    </location>
</feature>